<dbReference type="Proteomes" id="UP000269998">
    <property type="component" value="Chromosome"/>
</dbReference>
<dbReference type="KEGG" id="mbai:MB901379_00197"/>
<name>A0A447G832_9MYCO</name>
<evidence type="ECO:0000259" key="2">
    <source>
        <dbReference type="Pfam" id="PF13490"/>
    </source>
</evidence>
<sequence length="231" mass="24337">MAREALSARLDRERAAVPSARVDEHLEACGACSVWFEQVAGQARRLRGLVADRPVDVSVVPVETYRTAPQPRSSLLTRQRWALLYVGIAQIALGIVQGLGVHSGLSHQRTTGSGNHLLDEATSWTIALGAAMVGAALWPSAAAGVAGVLTAFVLALTGYVVGDAVSGAVAITRSCTQLPLVIGAILAIMLWRNTATTRPVPAIADIDIVLPENASRGRRRDHLWPIDGSAA</sequence>
<feature type="transmembrane region" description="Helical" evidence="1">
    <location>
        <begin position="145"/>
        <end position="162"/>
    </location>
</feature>
<dbReference type="AlphaFoldDB" id="A0A447G832"/>
<dbReference type="Pfam" id="PF13490">
    <property type="entry name" value="zf-HC2"/>
    <property type="match status" value="1"/>
</dbReference>
<feature type="domain" description="Putative zinc-finger" evidence="2">
    <location>
        <begin position="2"/>
        <end position="32"/>
    </location>
</feature>
<accession>A0A447G832</accession>
<reference evidence="4" key="1">
    <citation type="submission" date="2018-02" db="EMBL/GenBank/DDBJ databases">
        <authorList>
            <person name="Seth-Smith MB H."/>
            <person name="Seth-Smith H."/>
        </authorList>
    </citation>
    <scope>NUCLEOTIDE SEQUENCE [LARGE SCALE GENOMIC DNA]</scope>
</reference>
<evidence type="ECO:0000313" key="3">
    <source>
        <dbReference type="EMBL" id="VDM86674.1"/>
    </source>
</evidence>
<proteinExistence type="predicted"/>
<gene>
    <name evidence="3" type="ORF">MB901379_00197</name>
</gene>
<keyword evidence="4" id="KW-1185">Reference proteome</keyword>
<evidence type="ECO:0000313" key="4">
    <source>
        <dbReference type="Proteomes" id="UP000269998"/>
    </source>
</evidence>
<keyword evidence="1" id="KW-1133">Transmembrane helix</keyword>
<evidence type="ECO:0000256" key="1">
    <source>
        <dbReference type="SAM" id="Phobius"/>
    </source>
</evidence>
<keyword evidence="1" id="KW-0472">Membrane</keyword>
<feature type="transmembrane region" description="Helical" evidence="1">
    <location>
        <begin position="82"/>
        <end position="101"/>
    </location>
</feature>
<keyword evidence="1" id="KW-0812">Transmembrane</keyword>
<organism evidence="3 4">
    <name type="scientific">Mycobacterium basiliense</name>
    <dbReference type="NCBI Taxonomy" id="2094119"/>
    <lineage>
        <taxon>Bacteria</taxon>
        <taxon>Bacillati</taxon>
        <taxon>Actinomycetota</taxon>
        <taxon>Actinomycetes</taxon>
        <taxon>Mycobacteriales</taxon>
        <taxon>Mycobacteriaceae</taxon>
        <taxon>Mycobacterium</taxon>
    </lineage>
</organism>
<feature type="transmembrane region" description="Helical" evidence="1">
    <location>
        <begin position="168"/>
        <end position="191"/>
    </location>
</feature>
<dbReference type="InterPro" id="IPR027383">
    <property type="entry name" value="Znf_put"/>
</dbReference>
<feature type="transmembrane region" description="Helical" evidence="1">
    <location>
        <begin position="121"/>
        <end position="138"/>
    </location>
</feature>
<protein>
    <recommendedName>
        <fullName evidence="2">Putative zinc-finger domain-containing protein</fullName>
    </recommendedName>
</protein>
<dbReference type="EMBL" id="LR130759">
    <property type="protein sequence ID" value="VDM86674.1"/>
    <property type="molecule type" value="Genomic_DNA"/>
</dbReference>